<dbReference type="InterPro" id="IPR014804">
    <property type="entry name" value="Pet20-like"/>
</dbReference>
<comment type="subcellular location">
    <subcellularLocation>
        <location evidence="1">Mitochondrion</location>
    </subcellularLocation>
</comment>
<evidence type="ECO:0000256" key="2">
    <source>
        <dbReference type="ARBA" id="ARBA00023128"/>
    </source>
</evidence>
<reference evidence="5" key="2">
    <citation type="journal article" date="2013" name="G3 (Bethesda)">
        <title>Genomes of Ashbya fungi isolated from insects reveal four mating-type loci, numerous translocations, lack of transposons, and distinct gene duplications.</title>
        <authorList>
            <person name="Dietrich F.S."/>
            <person name="Voegeli S."/>
            <person name="Kuo S."/>
            <person name="Philippsen P."/>
        </authorList>
    </citation>
    <scope>GENOME REANNOTATION</scope>
    <source>
        <strain evidence="5">ATCC 10895 / CBS 109.51 / FGSC 9923 / NRRL Y-1056</strain>
    </source>
</reference>
<dbReference type="Proteomes" id="UP000000591">
    <property type="component" value="Chromosome VI"/>
</dbReference>
<evidence type="ECO:0000313" key="4">
    <source>
        <dbReference type="EMBL" id="AAS53686.1"/>
    </source>
</evidence>
<keyword evidence="5" id="KW-1185">Reference proteome</keyword>
<dbReference type="RefSeq" id="NP_985862.1">
    <property type="nucleotide sequence ID" value="NM_211217.1"/>
</dbReference>
<dbReference type="InParanoid" id="Q753J7"/>
<dbReference type="Pfam" id="PF08692">
    <property type="entry name" value="Pet20"/>
    <property type="match status" value="1"/>
</dbReference>
<accession>Q753J7</accession>
<dbReference type="GeneID" id="4622126"/>
<sequence>MSRQQFFRMLPRVPSTQHLPADKVRLDILFSRHRPLTYPVSQNPLIRRRPALLSFLADPAESTKRDDGSRGNTSARG</sequence>
<gene>
    <name evidence="4" type="ORF">AGOS_AFR315C</name>
</gene>
<reference evidence="4 5" key="1">
    <citation type="journal article" date="2004" name="Science">
        <title>The Ashbya gossypii genome as a tool for mapping the ancient Saccharomyces cerevisiae genome.</title>
        <authorList>
            <person name="Dietrich F.S."/>
            <person name="Voegeli S."/>
            <person name="Brachat S."/>
            <person name="Lerch A."/>
            <person name="Gates K."/>
            <person name="Steiner S."/>
            <person name="Mohr C."/>
            <person name="Pohlmann R."/>
            <person name="Luedi P."/>
            <person name="Choi S."/>
            <person name="Wing R.A."/>
            <person name="Flavier A."/>
            <person name="Gaffney T.D."/>
            <person name="Philippsen P."/>
        </authorList>
    </citation>
    <scope>NUCLEOTIDE SEQUENCE [LARGE SCALE GENOMIC DNA]</scope>
    <source>
        <strain evidence="5">ATCC 10895 / CBS 109.51 / FGSC 9923 / NRRL Y-1056</strain>
    </source>
</reference>
<dbReference type="GO" id="GO:0005739">
    <property type="term" value="C:mitochondrion"/>
    <property type="evidence" value="ECO:0007669"/>
    <property type="project" value="UniProtKB-SubCell"/>
</dbReference>
<name>Q753J7_EREGS</name>
<dbReference type="KEGG" id="ago:AGOS_AFR315C"/>
<proteinExistence type="predicted"/>
<keyword evidence="2" id="KW-0496">Mitochondrion</keyword>
<dbReference type="OrthoDB" id="5364404at2759"/>
<organism evidence="4 5">
    <name type="scientific">Eremothecium gossypii (strain ATCC 10895 / CBS 109.51 / FGSC 9923 / NRRL Y-1056)</name>
    <name type="common">Yeast</name>
    <name type="synonym">Ashbya gossypii</name>
    <dbReference type="NCBI Taxonomy" id="284811"/>
    <lineage>
        <taxon>Eukaryota</taxon>
        <taxon>Fungi</taxon>
        <taxon>Dikarya</taxon>
        <taxon>Ascomycota</taxon>
        <taxon>Saccharomycotina</taxon>
        <taxon>Saccharomycetes</taxon>
        <taxon>Saccharomycetales</taxon>
        <taxon>Saccharomycetaceae</taxon>
        <taxon>Eremothecium</taxon>
    </lineage>
</organism>
<evidence type="ECO:0000256" key="1">
    <source>
        <dbReference type="ARBA" id="ARBA00004173"/>
    </source>
</evidence>
<dbReference type="HOGENOM" id="CLU_2637617_0_0_1"/>
<evidence type="ECO:0000313" key="5">
    <source>
        <dbReference type="Proteomes" id="UP000000591"/>
    </source>
</evidence>
<evidence type="ECO:0000256" key="3">
    <source>
        <dbReference type="SAM" id="MobiDB-lite"/>
    </source>
</evidence>
<protein>
    <submittedName>
        <fullName evidence="4">AFR315Cp</fullName>
    </submittedName>
</protein>
<feature type="region of interest" description="Disordered" evidence="3">
    <location>
        <begin position="57"/>
        <end position="77"/>
    </location>
</feature>
<dbReference type="EMBL" id="AE016819">
    <property type="protein sequence ID" value="AAS53686.1"/>
    <property type="molecule type" value="Genomic_DNA"/>
</dbReference>
<dbReference type="AlphaFoldDB" id="Q753J7"/>